<organism evidence="2 3">
    <name type="scientific">Komarekiella delphini-convector SJRDD-AB1</name>
    <dbReference type="NCBI Taxonomy" id="2593771"/>
    <lineage>
        <taxon>Bacteria</taxon>
        <taxon>Bacillati</taxon>
        <taxon>Cyanobacteriota</taxon>
        <taxon>Cyanophyceae</taxon>
        <taxon>Nostocales</taxon>
        <taxon>Nostocaceae</taxon>
        <taxon>Komarekiella</taxon>
        <taxon>Komarekiella delphini-convector</taxon>
    </lineage>
</organism>
<sequence>MKITIHIRIILAWLILPTILTKFILDESFAIALEIDNQNSISLIVNSDNNLQIASNRESKLYEVEKSQSQALLKQTLKNAKPNSQQTKQLPKLIIAEVIPIEDFKVQPPKPPEQGEDEPEADTTQPSKLNENRPYTQTQEILIQKLRQAKKQQQDKQKEIVLNALTFSANKYSWIVNPTDNITFNAQLFKPNENENYIDTNISVRDSQDSQIIDKFTYANFPKNDQFYWVTSNNRLVFETKGSQAGILYQGRQTDTYITQNVTSSQAFWGLQTLVSLPPDFEALNGEANNNELSLISVAGQVINPEGVPAGRVVINSGVDLQSANVTVLENRTPIIGSGSTYSPDGGGALFQALDASNTPQIIQGFPTIDLKPLLDEGNIRLQEGEIIPNNVLEAAGIFWGDIITGKGFGFSAPVTSAPGIKVAQRSKFDNFDLLNIAVNPFLSPTERDLHYLNSLFWVSFGKRTPISETLSEEQDSSNWYRFYVSYPHNRSILQYDTIKISATYSNIFAAPGLSITANLSNTEIDAKQTINSTLGMALGGIFEAIQIEQIDQSLVQARQEFENGEGFSPLKTTATPFQRRQINQRLNRTLAYANSASGLAQVSGTFTLPSKINPNESNILQVRTGNHRRAVQFLERDIELLDPGDTYFSNLSLSNEKFGPLTFAGIAVPLDNTSISPINEASAAQIILTDSQGRQFIQSFSSNDNTVVPLNVRTFDLAFDYMEFTRVDKIGTSFKGFSGELLLPTIELLTAGSSGDFNYSANLGTWFNIDANSAPGVANNNLGLEEPTVGIYTNVLLNYIKTYVQFDSAKKPVAIDNHVPFLKITWNSASSRNNPFTTFLSYFFEHQEKKFGYSLAPGIAFVQDNSNGELLVLFNGQFSTSSGLNLKTSFEIGKETFFEIQGLHKIVTNFSLGTYIKNYSVGNRGLSNRVSGFNYGGILKYNFPDNNVFIETRIGTGDSGFELQLQGGYRF</sequence>
<comment type="caution">
    <text evidence="2">The sequence shown here is derived from an EMBL/GenBank/DDBJ whole genome shotgun (WGS) entry which is preliminary data.</text>
</comment>
<evidence type="ECO:0000313" key="3">
    <source>
        <dbReference type="Proteomes" id="UP001165986"/>
    </source>
</evidence>
<proteinExistence type="predicted"/>
<reference evidence="2" key="1">
    <citation type="submission" date="2019-07" db="EMBL/GenBank/DDBJ databases">
        <title>Toxilogical consequences of a new and cryptic species of cyanobacteria (Komarekiella delphini-convector) recovered from the epidermis of a bottlenose dolphin and 1500 ft. in the air.</title>
        <authorList>
            <person name="Brown A.O."/>
            <person name="Dvorak P."/>
            <person name="Villanueva C.D."/>
            <person name="Foss A.J."/>
            <person name="Garvey A.D."/>
            <person name="Gibson Q.A."/>
            <person name="Johansen J.R."/>
            <person name="Casamatta D.A."/>
        </authorList>
    </citation>
    <scope>NUCLEOTIDE SEQUENCE</scope>
    <source>
        <strain evidence="2">SJRDD-AB1</strain>
    </source>
</reference>
<dbReference type="EMBL" id="VJXY01000018">
    <property type="protein sequence ID" value="MBD6617596.1"/>
    <property type="molecule type" value="Genomic_DNA"/>
</dbReference>
<dbReference type="AlphaFoldDB" id="A0AA40VSM8"/>
<accession>A0AA40VSM8</accession>
<gene>
    <name evidence="2" type="ORF">FNW02_17615</name>
</gene>
<name>A0AA40VSM8_9NOST</name>
<dbReference type="Proteomes" id="UP001165986">
    <property type="component" value="Unassembled WGS sequence"/>
</dbReference>
<feature type="region of interest" description="Disordered" evidence="1">
    <location>
        <begin position="105"/>
        <end position="135"/>
    </location>
</feature>
<feature type="compositionally biased region" description="Polar residues" evidence="1">
    <location>
        <begin position="122"/>
        <end position="135"/>
    </location>
</feature>
<evidence type="ECO:0000256" key="1">
    <source>
        <dbReference type="SAM" id="MobiDB-lite"/>
    </source>
</evidence>
<evidence type="ECO:0000313" key="2">
    <source>
        <dbReference type="EMBL" id="MBD6617596.1"/>
    </source>
</evidence>
<keyword evidence="3" id="KW-1185">Reference proteome</keyword>
<protein>
    <submittedName>
        <fullName evidence="2">Uncharacterized protein</fullName>
    </submittedName>
</protein>